<evidence type="ECO:0000256" key="3">
    <source>
        <dbReference type="ARBA" id="ARBA00022833"/>
    </source>
</evidence>
<dbReference type="InterPro" id="IPR007219">
    <property type="entry name" value="XnlR_reg_dom"/>
</dbReference>
<evidence type="ECO:0000256" key="4">
    <source>
        <dbReference type="ARBA" id="ARBA00023015"/>
    </source>
</evidence>
<keyword evidence="2" id="KW-0479">Metal-binding</keyword>
<evidence type="ECO:0000313" key="9">
    <source>
        <dbReference type="EMBL" id="KAH6590442.1"/>
    </source>
</evidence>
<evidence type="ECO:0000256" key="5">
    <source>
        <dbReference type="ARBA" id="ARBA00023125"/>
    </source>
</evidence>
<dbReference type="PROSITE" id="PS50048">
    <property type="entry name" value="ZN2_CY6_FUNGAL_2"/>
    <property type="match status" value="1"/>
</dbReference>
<evidence type="ECO:0000313" key="10">
    <source>
        <dbReference type="Proteomes" id="UP001648503"/>
    </source>
</evidence>
<dbReference type="PROSITE" id="PS00463">
    <property type="entry name" value="ZN2_CY6_FUNGAL_1"/>
    <property type="match status" value="1"/>
</dbReference>
<organism evidence="9 10">
    <name type="scientific">Batrachochytrium salamandrivorans</name>
    <dbReference type="NCBI Taxonomy" id="1357716"/>
    <lineage>
        <taxon>Eukaryota</taxon>
        <taxon>Fungi</taxon>
        <taxon>Fungi incertae sedis</taxon>
        <taxon>Chytridiomycota</taxon>
        <taxon>Chytridiomycota incertae sedis</taxon>
        <taxon>Chytridiomycetes</taxon>
        <taxon>Rhizophydiales</taxon>
        <taxon>Rhizophydiales incertae sedis</taxon>
        <taxon>Batrachochytrium</taxon>
    </lineage>
</organism>
<comment type="caution">
    <text evidence="9">The sequence shown here is derived from an EMBL/GenBank/DDBJ whole genome shotgun (WGS) entry which is preliminary data.</text>
</comment>
<dbReference type="Gene3D" id="4.10.240.10">
    <property type="entry name" value="Zn(2)-C6 fungal-type DNA-binding domain"/>
    <property type="match status" value="1"/>
</dbReference>
<dbReference type="Pfam" id="PF00172">
    <property type="entry name" value="Zn_clus"/>
    <property type="match status" value="1"/>
</dbReference>
<dbReference type="SMART" id="SM00066">
    <property type="entry name" value="GAL4"/>
    <property type="match status" value="1"/>
</dbReference>
<feature type="domain" description="Zn(2)-C6 fungal-type" evidence="8">
    <location>
        <begin position="22"/>
        <end position="52"/>
    </location>
</feature>
<dbReference type="InterPro" id="IPR051615">
    <property type="entry name" value="Transcr_Regulatory_Elem"/>
</dbReference>
<keyword evidence="5" id="KW-0238">DNA-binding</keyword>
<dbReference type="EMBL" id="JAFCIX010000433">
    <property type="protein sequence ID" value="KAH6590442.1"/>
    <property type="molecule type" value="Genomic_DNA"/>
</dbReference>
<name>A0ABQ8F1L3_9FUNG</name>
<protein>
    <recommendedName>
        <fullName evidence="8">Zn(2)-C6 fungal-type domain-containing protein</fullName>
    </recommendedName>
</protein>
<keyword evidence="3" id="KW-0862">Zinc</keyword>
<dbReference type="InterPro" id="IPR001138">
    <property type="entry name" value="Zn2Cys6_DnaBD"/>
</dbReference>
<evidence type="ECO:0000256" key="6">
    <source>
        <dbReference type="ARBA" id="ARBA00023163"/>
    </source>
</evidence>
<evidence type="ECO:0000256" key="7">
    <source>
        <dbReference type="ARBA" id="ARBA00023242"/>
    </source>
</evidence>
<evidence type="ECO:0000256" key="1">
    <source>
        <dbReference type="ARBA" id="ARBA00004123"/>
    </source>
</evidence>
<keyword evidence="4" id="KW-0805">Transcription regulation</keyword>
<keyword evidence="10" id="KW-1185">Reference proteome</keyword>
<accession>A0ABQ8F1L3</accession>
<proteinExistence type="predicted"/>
<comment type="subcellular location">
    <subcellularLocation>
        <location evidence="1">Nucleus</location>
    </subcellularLocation>
</comment>
<dbReference type="PANTHER" id="PTHR31313">
    <property type="entry name" value="TY1 ENHANCER ACTIVATOR"/>
    <property type="match status" value="1"/>
</dbReference>
<dbReference type="CDD" id="cd12148">
    <property type="entry name" value="fungal_TF_MHR"/>
    <property type="match status" value="1"/>
</dbReference>
<dbReference type="Pfam" id="PF04082">
    <property type="entry name" value="Fungal_trans"/>
    <property type="match status" value="1"/>
</dbReference>
<gene>
    <name evidence="9" type="ORF">BASA50_009417</name>
</gene>
<dbReference type="SUPFAM" id="SSF57701">
    <property type="entry name" value="Zn2/Cys6 DNA-binding domain"/>
    <property type="match status" value="1"/>
</dbReference>
<dbReference type="InterPro" id="IPR036864">
    <property type="entry name" value="Zn2-C6_fun-type_DNA-bd_sf"/>
</dbReference>
<dbReference type="CDD" id="cd00067">
    <property type="entry name" value="GAL4"/>
    <property type="match status" value="1"/>
</dbReference>
<keyword evidence="7" id="KW-0539">Nucleus</keyword>
<evidence type="ECO:0000259" key="8">
    <source>
        <dbReference type="PROSITE" id="PS50048"/>
    </source>
</evidence>
<dbReference type="PANTHER" id="PTHR31313:SF81">
    <property type="entry name" value="TY1 ENHANCER ACTIVATOR"/>
    <property type="match status" value="1"/>
</dbReference>
<evidence type="ECO:0000256" key="2">
    <source>
        <dbReference type="ARBA" id="ARBA00022723"/>
    </source>
</evidence>
<reference evidence="9 10" key="1">
    <citation type="submission" date="2021-02" db="EMBL/GenBank/DDBJ databases">
        <title>Variation within the Batrachochytrium salamandrivorans European outbreak.</title>
        <authorList>
            <person name="Kelly M."/>
            <person name="Pasmans F."/>
            <person name="Shea T.P."/>
            <person name="Munoz J.F."/>
            <person name="Carranza S."/>
            <person name="Cuomo C.A."/>
            <person name="Martel A."/>
        </authorList>
    </citation>
    <scope>NUCLEOTIDE SEQUENCE [LARGE SCALE GENOMIC DNA]</scope>
    <source>
        <strain evidence="9 10">AMFP18/2</strain>
    </source>
</reference>
<dbReference type="Proteomes" id="UP001648503">
    <property type="component" value="Unassembled WGS sequence"/>
</dbReference>
<sequence>MKPSKTDEPGMGARNKPRVTQACDVCSKKKSKCDGAKPSCCVCTQAGNQCTYTRSTKKRGPPPGYFSGIMNRLKHLESIIADTEGPCDPVSMANGDTSVKLGAATADTTTAADTTTTTADTTTNTQTQFDTEVLLSRLEAYLNVQKPCPPSYEQDVNVGLANITTNGQSQTPVQHWDQSSHPSFVLPMQPIDYIQSTQPMLPISNTQPMQYPQYAQPLQPMPYMQPMQYLQTPQLQYPQQLMSTHLQPQGILPTAVTNPSSTFPTMASHQLKVQPGIYTSTCPTSTTPSLDQESYLVSGSRSISSKPLLSAHDPSQLASDMHSLSSHMHSLSSHSLPEVHSPGSLPILPDTQMTIITYLDWFNTRIPIFDRGCILRDIFTLPRDLVMAMCALAATAPRSDGSSTYNAGDSYYLAAKASLDENSEDPSAFTVATAMLLAYYAAGSGRGTAATVLVATGLRIAQKIKLDREQDASKPTALLSDDSEFHRRLWFQLVDADFSAAFATGMPFLIADKVQKGVIAPTSYERDMTSLLTDGSLGWMGNAVQNDDLTLHLIKSDDPKMADKNMWIQMIKLQGLARRVVDFVRTINPDVGSGEADEEFDEDLQRSILDKEMQDYYDQLPAEMKVISETYYVEMSSPSQPSWRTAYLQCLYLFVHMSVHSLVLLRMAGQQQAFPQSSHSNASLLKSRNFARQLSQFVQQFLNTNAFFHHVPPFIGRIIYHTALVQILLMRCMDANVIELNSIVDVHIQALRNISLWYLPCVYEVKLLEAFRMLPFKKIKPSQCPRM</sequence>
<keyword evidence="6" id="KW-0804">Transcription</keyword>